<reference evidence="2" key="1">
    <citation type="journal article" date="2022" name="Mol. Ecol. Resour.">
        <title>The genomes of chicory, endive, great burdock and yacon provide insights into Asteraceae palaeo-polyploidization history and plant inulin production.</title>
        <authorList>
            <person name="Fan W."/>
            <person name="Wang S."/>
            <person name="Wang H."/>
            <person name="Wang A."/>
            <person name="Jiang F."/>
            <person name="Liu H."/>
            <person name="Zhao H."/>
            <person name="Xu D."/>
            <person name="Zhang Y."/>
        </authorList>
    </citation>
    <scope>NUCLEOTIDE SEQUENCE [LARGE SCALE GENOMIC DNA]</scope>
    <source>
        <strain evidence="2">cv. Yunnan</strain>
    </source>
</reference>
<keyword evidence="2" id="KW-1185">Reference proteome</keyword>
<reference evidence="1 2" key="2">
    <citation type="journal article" date="2022" name="Mol. Ecol. Resour.">
        <title>The genomes of chicory, endive, great burdock and yacon provide insights into Asteraceae paleo-polyploidization history and plant inulin production.</title>
        <authorList>
            <person name="Fan W."/>
            <person name="Wang S."/>
            <person name="Wang H."/>
            <person name="Wang A."/>
            <person name="Jiang F."/>
            <person name="Liu H."/>
            <person name="Zhao H."/>
            <person name="Xu D."/>
            <person name="Zhang Y."/>
        </authorList>
    </citation>
    <scope>NUCLEOTIDE SEQUENCE [LARGE SCALE GENOMIC DNA]</scope>
    <source>
        <strain evidence="2">cv. Yunnan</strain>
        <tissue evidence="1">Leaves</tissue>
    </source>
</reference>
<evidence type="ECO:0000313" key="2">
    <source>
        <dbReference type="Proteomes" id="UP001056120"/>
    </source>
</evidence>
<dbReference type="Proteomes" id="UP001056120">
    <property type="component" value="Linkage Group LG10"/>
</dbReference>
<accession>A0ACB9I3R1</accession>
<evidence type="ECO:0000313" key="1">
    <source>
        <dbReference type="EMBL" id="KAI3802171.1"/>
    </source>
</evidence>
<gene>
    <name evidence="1" type="ORF">L1987_30301</name>
</gene>
<dbReference type="EMBL" id="CM042027">
    <property type="protein sequence ID" value="KAI3802171.1"/>
    <property type="molecule type" value="Genomic_DNA"/>
</dbReference>
<protein>
    <submittedName>
        <fullName evidence="1">Uncharacterized protein</fullName>
    </submittedName>
</protein>
<name>A0ACB9I3R1_9ASTR</name>
<organism evidence="1 2">
    <name type="scientific">Smallanthus sonchifolius</name>
    <dbReference type="NCBI Taxonomy" id="185202"/>
    <lineage>
        <taxon>Eukaryota</taxon>
        <taxon>Viridiplantae</taxon>
        <taxon>Streptophyta</taxon>
        <taxon>Embryophyta</taxon>
        <taxon>Tracheophyta</taxon>
        <taxon>Spermatophyta</taxon>
        <taxon>Magnoliopsida</taxon>
        <taxon>eudicotyledons</taxon>
        <taxon>Gunneridae</taxon>
        <taxon>Pentapetalae</taxon>
        <taxon>asterids</taxon>
        <taxon>campanulids</taxon>
        <taxon>Asterales</taxon>
        <taxon>Asteraceae</taxon>
        <taxon>Asteroideae</taxon>
        <taxon>Heliantheae alliance</taxon>
        <taxon>Millerieae</taxon>
        <taxon>Smallanthus</taxon>
    </lineage>
</organism>
<sequence length="174" mass="19974">MAIGQVFIGAFITVLFEKLASDDLIRLARSGGIYSELNKLRKTFDLIRSVLVKASEKHIRYTLVQLWLNELQHVAYEIDDVVDDLATEAMRHQLNQEACVNPNTSTSKVIKFIPTKFHAFKYGHKMSYKLDGIKTKLNDFFETKNLLGLNDNVERSNRPSRRPEETSLVDESKL</sequence>
<comment type="caution">
    <text evidence="1">The sequence shown here is derived from an EMBL/GenBank/DDBJ whole genome shotgun (WGS) entry which is preliminary data.</text>
</comment>
<proteinExistence type="predicted"/>